<proteinExistence type="predicted"/>
<dbReference type="EMBL" id="JBHSSD010000012">
    <property type="protein sequence ID" value="MFC6163781.1"/>
    <property type="molecule type" value="Genomic_DNA"/>
</dbReference>
<feature type="transmembrane region" description="Helical" evidence="10">
    <location>
        <begin position="309"/>
        <end position="328"/>
    </location>
</feature>
<evidence type="ECO:0000256" key="4">
    <source>
        <dbReference type="ARBA" id="ARBA00022692"/>
    </source>
</evidence>
<protein>
    <submittedName>
        <fullName evidence="12">Cation:proton antiporter</fullName>
    </submittedName>
</protein>
<organism evidence="12 13">
    <name type="scientific">Lactiplantibacillus dongliensis</name>
    <dbReference type="NCBI Taxonomy" id="2559919"/>
    <lineage>
        <taxon>Bacteria</taxon>
        <taxon>Bacillati</taxon>
        <taxon>Bacillota</taxon>
        <taxon>Bacilli</taxon>
        <taxon>Lactobacillales</taxon>
        <taxon>Lactobacillaceae</taxon>
        <taxon>Lactiplantibacillus</taxon>
    </lineage>
</organism>
<dbReference type="RefSeq" id="WP_137640017.1">
    <property type="nucleotide sequence ID" value="NZ_BJDK01000012.1"/>
</dbReference>
<keyword evidence="3" id="KW-1003">Cell membrane</keyword>
<evidence type="ECO:0000256" key="8">
    <source>
        <dbReference type="ARBA" id="ARBA00023136"/>
    </source>
</evidence>
<evidence type="ECO:0000256" key="9">
    <source>
        <dbReference type="ARBA" id="ARBA00023201"/>
    </source>
</evidence>
<evidence type="ECO:0000256" key="5">
    <source>
        <dbReference type="ARBA" id="ARBA00022989"/>
    </source>
</evidence>
<keyword evidence="8 10" id="KW-0472">Membrane</keyword>
<name>A0ABW1R1R7_9LACO</name>
<dbReference type="Proteomes" id="UP001596253">
    <property type="component" value="Unassembled WGS sequence"/>
</dbReference>
<dbReference type="Pfam" id="PF00999">
    <property type="entry name" value="Na_H_Exchanger"/>
    <property type="match status" value="1"/>
</dbReference>
<feature type="domain" description="Cation/H+ exchanger transmembrane" evidence="11">
    <location>
        <begin position="15"/>
        <end position="393"/>
    </location>
</feature>
<keyword evidence="6" id="KW-0915">Sodium</keyword>
<keyword evidence="9" id="KW-0739">Sodium transport</keyword>
<feature type="transmembrane region" description="Helical" evidence="10">
    <location>
        <begin position="279"/>
        <end position="303"/>
    </location>
</feature>
<gene>
    <name evidence="12" type="ORF">ACFP3T_03725</name>
</gene>
<comment type="subcellular location">
    <subcellularLocation>
        <location evidence="1">Cell membrane</location>
        <topology evidence="1">Multi-pass membrane protein</topology>
    </subcellularLocation>
</comment>
<keyword evidence="5 10" id="KW-1133">Transmembrane helix</keyword>
<feature type="transmembrane region" description="Helical" evidence="10">
    <location>
        <begin position="185"/>
        <end position="206"/>
    </location>
</feature>
<evidence type="ECO:0000259" key="11">
    <source>
        <dbReference type="Pfam" id="PF00999"/>
    </source>
</evidence>
<evidence type="ECO:0000313" key="13">
    <source>
        <dbReference type="Proteomes" id="UP001596253"/>
    </source>
</evidence>
<dbReference type="PANTHER" id="PTHR10110:SF86">
    <property type="entry name" value="SODIUM_HYDROGEN EXCHANGER 7"/>
    <property type="match status" value="1"/>
</dbReference>
<evidence type="ECO:0000256" key="3">
    <source>
        <dbReference type="ARBA" id="ARBA00022475"/>
    </source>
</evidence>
<feature type="transmembrane region" description="Helical" evidence="10">
    <location>
        <begin position="242"/>
        <end position="258"/>
    </location>
</feature>
<feature type="transmembrane region" description="Helical" evidence="10">
    <location>
        <begin position="369"/>
        <end position="389"/>
    </location>
</feature>
<feature type="transmembrane region" description="Helical" evidence="10">
    <location>
        <begin position="87"/>
        <end position="107"/>
    </location>
</feature>
<evidence type="ECO:0000256" key="6">
    <source>
        <dbReference type="ARBA" id="ARBA00023053"/>
    </source>
</evidence>
<dbReference type="InterPro" id="IPR006153">
    <property type="entry name" value="Cation/H_exchanger_TM"/>
</dbReference>
<dbReference type="InterPro" id="IPR018422">
    <property type="entry name" value="Cation/H_exchanger_CPA1"/>
</dbReference>
<evidence type="ECO:0000256" key="2">
    <source>
        <dbReference type="ARBA" id="ARBA00022448"/>
    </source>
</evidence>
<feature type="transmembrane region" description="Helical" evidence="10">
    <location>
        <begin position="59"/>
        <end position="80"/>
    </location>
</feature>
<keyword evidence="13" id="KW-1185">Reference proteome</keyword>
<keyword evidence="2" id="KW-0813">Transport</keyword>
<dbReference type="PANTHER" id="PTHR10110">
    <property type="entry name" value="SODIUM/HYDROGEN EXCHANGER"/>
    <property type="match status" value="1"/>
</dbReference>
<feature type="transmembrane region" description="Helical" evidence="10">
    <location>
        <begin position="340"/>
        <end position="363"/>
    </location>
</feature>
<comment type="caution">
    <text evidence="12">The sequence shown here is derived from an EMBL/GenBank/DDBJ whole genome shotgun (WGS) entry which is preliminary data.</text>
</comment>
<feature type="transmembrane region" description="Helical" evidence="10">
    <location>
        <begin position="6"/>
        <end position="26"/>
    </location>
</feature>
<sequence>METNLYLSTFTILIAVAVSNLLAQGLKKIAPTYVNLAVGILVGLLPFTNATVLNFDNEIFMTVVIAPLLFFEGQNTRVLIVRRKLKLILSTAVGLAVAIAIIVGLAVHVLAAVAWPLALIMVAISAPTDATALDSVTGGRDLPAHVGTVLRMEALFNDATGLIILQAGVLWYTSGHLALGQNLLAFLWSAGGGVLFGAGVAFLLMLARQALLRSRWNLASSQIIIYLMTPILIYLVAELGQLSGIIAVVSAGLVYNGEAQRSRFSDPRQFHLSVQLINFGTEILNSFVFVVLGILLARIMMGYRAGSMRWLWLGLLIYGLALILRYGYARLIHLAQSHAVIFALGGVHGTVTLALALSVSVLTAADNQLVLLVETVVILFSMLVPTLILPRLLPTDTTAVVMAPKVATMRQAMVAAGLTRIEPLILTSAVRASVTYDLRDQLQQNKLSRFLQQWGQSSWEPVLFTGDEALQERRALMYAFDAERQYLYDLALEHRFDTKTIYKLYSEILLAESLVLDPANQAE</sequence>
<evidence type="ECO:0000256" key="10">
    <source>
        <dbReference type="SAM" id="Phobius"/>
    </source>
</evidence>
<evidence type="ECO:0000313" key="12">
    <source>
        <dbReference type="EMBL" id="MFC6163781.1"/>
    </source>
</evidence>
<keyword evidence="4 10" id="KW-0812">Transmembrane</keyword>
<evidence type="ECO:0000256" key="7">
    <source>
        <dbReference type="ARBA" id="ARBA00023065"/>
    </source>
</evidence>
<evidence type="ECO:0000256" key="1">
    <source>
        <dbReference type="ARBA" id="ARBA00004651"/>
    </source>
</evidence>
<accession>A0ABW1R1R7</accession>
<keyword evidence="7" id="KW-0406">Ion transport</keyword>
<reference evidence="13" key="1">
    <citation type="journal article" date="2019" name="Int. J. Syst. Evol. Microbiol.">
        <title>The Global Catalogue of Microorganisms (GCM) 10K type strain sequencing project: providing services to taxonomists for standard genome sequencing and annotation.</title>
        <authorList>
            <consortium name="The Broad Institute Genomics Platform"/>
            <consortium name="The Broad Institute Genome Sequencing Center for Infectious Disease"/>
            <person name="Wu L."/>
            <person name="Ma J."/>
        </authorList>
    </citation>
    <scope>NUCLEOTIDE SEQUENCE [LARGE SCALE GENOMIC DNA]</scope>
    <source>
        <strain evidence="13">CCM 8932</strain>
    </source>
</reference>
<feature type="transmembrane region" description="Helical" evidence="10">
    <location>
        <begin position="33"/>
        <end position="53"/>
    </location>
</feature>